<dbReference type="InterPro" id="IPR058744">
    <property type="entry name" value="BstA-like_C"/>
</dbReference>
<dbReference type="Pfam" id="PF26567">
    <property type="entry name" value="BstA_C"/>
    <property type="match status" value="1"/>
</dbReference>
<dbReference type="RefSeq" id="WP_066747563.1">
    <property type="nucleotide sequence ID" value="NZ_LXEN01000038.1"/>
</dbReference>
<dbReference type="Proteomes" id="UP000094023">
    <property type="component" value="Unassembled WGS sequence"/>
</dbReference>
<dbReference type="OrthoDB" id="5917964at2"/>
<name>A0A198GFA7_9GAMM</name>
<dbReference type="STRING" id="1354337.M983_0859"/>
<evidence type="ECO:0000313" key="3">
    <source>
        <dbReference type="Proteomes" id="UP000094023"/>
    </source>
</evidence>
<dbReference type="AlphaFoldDB" id="A0A198GFA7"/>
<reference evidence="2 3" key="1">
    <citation type="submission" date="2016-04" db="EMBL/GenBank/DDBJ databases">
        <title>ATOL: Assembling a taxonomically balanced genome-scale reconstruction of the evolutionary history of the Enterobacteriaceae.</title>
        <authorList>
            <person name="Plunkett G.III."/>
            <person name="Neeno-Eckwall E.C."/>
            <person name="Glasner J.D."/>
            <person name="Perna N.T."/>
        </authorList>
    </citation>
    <scope>NUCLEOTIDE SEQUENCE [LARGE SCALE GENOMIC DNA]</scope>
    <source>
        <strain evidence="2 3">ATCC 19692</strain>
    </source>
</reference>
<protein>
    <recommendedName>
        <fullName evidence="1">BstA-like C-terminal domain-containing protein</fullName>
    </recommendedName>
</protein>
<dbReference type="EMBL" id="LXEN01000038">
    <property type="protein sequence ID" value="OAT34896.1"/>
    <property type="molecule type" value="Genomic_DNA"/>
</dbReference>
<proteinExistence type="predicted"/>
<organism evidence="2 3">
    <name type="scientific">Proteus myxofaciens ATCC 19692</name>
    <dbReference type="NCBI Taxonomy" id="1354337"/>
    <lineage>
        <taxon>Bacteria</taxon>
        <taxon>Pseudomonadati</taxon>
        <taxon>Pseudomonadota</taxon>
        <taxon>Gammaproteobacteria</taxon>
        <taxon>Enterobacterales</taxon>
        <taxon>Morganellaceae</taxon>
        <taxon>Proteus</taxon>
    </lineage>
</organism>
<gene>
    <name evidence="2" type="ORF">M983_0859</name>
</gene>
<sequence length="302" mass="34558">MNRGNLPSSGDQLNLPLRPVKEAEIEGIQMGVLSDGTPYLTMRGLAMMCGVAPSVIQGLASNWQMEKHRPRGRKIQESLVAQGYTNKDLIVRIWGVGGENHAYTGSVCMAILEYYALDATGTGNQNKARENYRILARDSFTRFIYEKTGYNPQQQLNPSFISYQERVMLNDQLPANYFSVFREVADLIIHLINGGLPIDDTTMPDNSVGQIWGRYWEDNGLEKKYGPRVRYDHTFPGNYRQSIANSFVKPWIYPIEALGLFRKWLYANYSIENLPGYLKRKKFNNINELLEAVRRPELPNKH</sequence>
<keyword evidence="3" id="KW-1185">Reference proteome</keyword>
<dbReference type="PATRIC" id="fig|1354337.4.peg.876"/>
<comment type="caution">
    <text evidence="2">The sequence shown here is derived from an EMBL/GenBank/DDBJ whole genome shotgun (WGS) entry which is preliminary data.</text>
</comment>
<feature type="domain" description="BstA-like C-terminal" evidence="1">
    <location>
        <begin position="162"/>
        <end position="282"/>
    </location>
</feature>
<accession>A0A198GFA7</accession>
<evidence type="ECO:0000259" key="1">
    <source>
        <dbReference type="Pfam" id="PF26567"/>
    </source>
</evidence>
<evidence type="ECO:0000313" key="2">
    <source>
        <dbReference type="EMBL" id="OAT34896.1"/>
    </source>
</evidence>